<dbReference type="AlphaFoldDB" id="A0A6C0K886"/>
<dbReference type="InterPro" id="IPR005331">
    <property type="entry name" value="Sulfotransferase"/>
</dbReference>
<evidence type="ECO:0008006" key="2">
    <source>
        <dbReference type="Google" id="ProtNLM"/>
    </source>
</evidence>
<dbReference type="SUPFAM" id="SSF52540">
    <property type="entry name" value="P-loop containing nucleoside triphosphate hydrolases"/>
    <property type="match status" value="1"/>
</dbReference>
<dbReference type="GO" id="GO:0008146">
    <property type="term" value="F:sulfotransferase activity"/>
    <property type="evidence" value="ECO:0007669"/>
    <property type="project" value="InterPro"/>
</dbReference>
<dbReference type="Gene3D" id="3.40.50.300">
    <property type="entry name" value="P-loop containing nucleotide triphosphate hydrolases"/>
    <property type="match status" value="1"/>
</dbReference>
<dbReference type="InterPro" id="IPR027417">
    <property type="entry name" value="P-loop_NTPase"/>
</dbReference>
<name>A0A6C0K886_9ZZZZ</name>
<dbReference type="Pfam" id="PF03567">
    <property type="entry name" value="Sulfotransfer_2"/>
    <property type="match status" value="1"/>
</dbReference>
<accession>A0A6C0K886</accession>
<dbReference type="PANTHER" id="PTHR32301:SF6">
    <property type="entry name" value="GOLVESIN-RELATED"/>
    <property type="match status" value="1"/>
</dbReference>
<dbReference type="InterPro" id="IPR053259">
    <property type="entry name" value="Golvesin-related_Golgi"/>
</dbReference>
<protein>
    <recommendedName>
        <fullName evidence="2">Sulfotransferase family protein</fullName>
    </recommendedName>
</protein>
<reference evidence="1" key="1">
    <citation type="journal article" date="2020" name="Nature">
        <title>Giant virus diversity and host interactions through global metagenomics.</title>
        <authorList>
            <person name="Schulz F."/>
            <person name="Roux S."/>
            <person name="Paez-Espino D."/>
            <person name="Jungbluth S."/>
            <person name="Walsh D.A."/>
            <person name="Denef V.J."/>
            <person name="McMahon K.D."/>
            <person name="Konstantinidis K.T."/>
            <person name="Eloe-Fadrosh E.A."/>
            <person name="Kyrpides N.C."/>
            <person name="Woyke T."/>
        </authorList>
    </citation>
    <scope>NUCLEOTIDE SEQUENCE</scope>
    <source>
        <strain evidence="1">GVMAG-S-1102113-118</strain>
    </source>
</reference>
<dbReference type="GO" id="GO:0016020">
    <property type="term" value="C:membrane"/>
    <property type="evidence" value="ECO:0007669"/>
    <property type="project" value="InterPro"/>
</dbReference>
<sequence>MADDHRFTLSVTGGLVEHRGVIAGLGDQSIEVARVDPDLYLRGEVIYPTMDSIFIHIPKCGGTSLSSAIFGCNWTPKPNWNYRHLSLGQDFHSNSGSIWPLENRKSLRNAKIFTIIRDPLERLFSEYHFLKDNDTFKALLPVEVGSFEEFIAVNSNSIIRFLLGHRIFSQHPITEAHCATVLEGMEDLGIVVGLFDDYQRSLELIHDTCGVDIPPQVPKKRVTINRQNAESIPPHVRQLFEERNALDRKLYVYCEQRYQQYQLDTTTPPRYLCPGGEYEHIPVYTYRFSLIQPFLTEKSDFASRYFPTLCEIHRTALEKDFVWFDAGGPKFKVAADGKRYAIAWALLFLQRRHLFPQFDFENIKVDFDHPLSTILHIGGIVNPTVEALLITSA</sequence>
<organism evidence="1">
    <name type="scientific">viral metagenome</name>
    <dbReference type="NCBI Taxonomy" id="1070528"/>
    <lineage>
        <taxon>unclassified sequences</taxon>
        <taxon>metagenomes</taxon>
        <taxon>organismal metagenomes</taxon>
    </lineage>
</organism>
<proteinExistence type="predicted"/>
<evidence type="ECO:0000313" key="1">
    <source>
        <dbReference type="EMBL" id="QHU14265.1"/>
    </source>
</evidence>
<dbReference type="PANTHER" id="PTHR32301">
    <property type="entry name" value="COUNTIN RECEPTOR CNR3-RELATED"/>
    <property type="match status" value="1"/>
</dbReference>
<dbReference type="EMBL" id="MN740839">
    <property type="protein sequence ID" value="QHU14265.1"/>
    <property type="molecule type" value="Genomic_DNA"/>
</dbReference>